<keyword evidence="1" id="KW-1133">Transmembrane helix</keyword>
<accession>A0A2W5TFX2</accession>
<dbReference type="PROSITE" id="PS50244">
    <property type="entry name" value="S5A_REDUCTASE"/>
    <property type="match status" value="1"/>
</dbReference>
<comment type="caution">
    <text evidence="2">The sequence shown here is derived from an EMBL/GenBank/DDBJ whole genome shotgun (WGS) entry which is preliminary data.</text>
</comment>
<dbReference type="GO" id="GO:0016020">
    <property type="term" value="C:membrane"/>
    <property type="evidence" value="ECO:0007669"/>
    <property type="project" value="TreeGrafter"/>
</dbReference>
<feature type="transmembrane region" description="Helical" evidence="1">
    <location>
        <begin position="63"/>
        <end position="82"/>
    </location>
</feature>
<feature type="transmembrane region" description="Helical" evidence="1">
    <location>
        <begin position="6"/>
        <end position="25"/>
    </location>
</feature>
<gene>
    <name evidence="2" type="ORF">DI549_02740</name>
</gene>
<dbReference type="Pfam" id="PF06966">
    <property type="entry name" value="DUF1295"/>
    <property type="match status" value="1"/>
</dbReference>
<dbReference type="PANTHER" id="PTHR32251">
    <property type="entry name" value="3-OXO-5-ALPHA-STEROID 4-DEHYDROGENASE"/>
    <property type="match status" value="1"/>
</dbReference>
<dbReference type="Proteomes" id="UP000248887">
    <property type="component" value="Unassembled WGS sequence"/>
</dbReference>
<keyword evidence="1" id="KW-0812">Transmembrane</keyword>
<evidence type="ECO:0000256" key="1">
    <source>
        <dbReference type="SAM" id="Phobius"/>
    </source>
</evidence>
<feature type="transmembrane region" description="Helical" evidence="1">
    <location>
        <begin position="32"/>
        <end position="51"/>
    </location>
</feature>
<sequence length="266" mass="28813">MTPVLAIVAIALFLMLAMSFAWWLATRSGQSGYVDTVWSFATGLAAVAAALAPLEEGTSTRSWVVAGLIALWAGRLGLHILARTRQGGDDPRYAALKREWGAQANQRLFLFLQIQAGAGLVLALCAMAAARNPLPFGQIGDYLGIGVALAALAGEGVADRQLAQFRADPANRGKICDAGLWGTSRHPNYFFEWMGWLAYPLIAIDLSGTYPWGWAALAGPAMMYWLLVHASGIPPTEAHMLRSRGEAFRAYQRRVNAFWPGPPKTR</sequence>
<evidence type="ECO:0000313" key="2">
    <source>
        <dbReference type="EMBL" id="PZQ85120.1"/>
    </source>
</evidence>
<dbReference type="AlphaFoldDB" id="A0A2W5TFX2"/>
<dbReference type="Gene3D" id="1.20.120.1630">
    <property type="match status" value="1"/>
</dbReference>
<feature type="transmembrane region" description="Helical" evidence="1">
    <location>
        <begin position="108"/>
        <end position="130"/>
    </location>
</feature>
<organism evidence="2 3">
    <name type="scientific">Ancylobacter novellus</name>
    <name type="common">Thiobacillus novellus</name>
    <dbReference type="NCBI Taxonomy" id="921"/>
    <lineage>
        <taxon>Bacteria</taxon>
        <taxon>Pseudomonadati</taxon>
        <taxon>Pseudomonadota</taxon>
        <taxon>Alphaproteobacteria</taxon>
        <taxon>Hyphomicrobiales</taxon>
        <taxon>Xanthobacteraceae</taxon>
        <taxon>Ancylobacter</taxon>
    </lineage>
</organism>
<dbReference type="InterPro" id="IPR010721">
    <property type="entry name" value="UstE-like"/>
</dbReference>
<evidence type="ECO:0000313" key="3">
    <source>
        <dbReference type="Proteomes" id="UP000248887"/>
    </source>
</evidence>
<dbReference type="PANTHER" id="PTHR32251:SF17">
    <property type="entry name" value="STEROID 5-ALPHA REDUCTASE C-TERMINAL DOMAIN-CONTAINING PROTEIN"/>
    <property type="match status" value="1"/>
</dbReference>
<keyword evidence="1" id="KW-0472">Membrane</keyword>
<reference evidence="2 3" key="1">
    <citation type="submission" date="2017-08" db="EMBL/GenBank/DDBJ databases">
        <title>Infants hospitalized years apart are colonized by the same room-sourced microbial strains.</title>
        <authorList>
            <person name="Brooks B."/>
            <person name="Olm M.R."/>
            <person name="Firek B.A."/>
            <person name="Baker R."/>
            <person name="Thomas B.C."/>
            <person name="Morowitz M.J."/>
            <person name="Banfield J.F."/>
        </authorList>
    </citation>
    <scope>NUCLEOTIDE SEQUENCE [LARGE SCALE GENOMIC DNA]</scope>
    <source>
        <strain evidence="2">S2_005_001_R2_27</strain>
    </source>
</reference>
<proteinExistence type="predicted"/>
<protein>
    <submittedName>
        <fullName evidence="2">Uncharacterized protein</fullName>
    </submittedName>
</protein>
<name>A0A2W5TFX2_ANCNO</name>
<dbReference type="EMBL" id="QFQD01000005">
    <property type="protein sequence ID" value="PZQ85120.1"/>
    <property type="molecule type" value="Genomic_DNA"/>
</dbReference>